<dbReference type="Proteomes" id="UP000251869">
    <property type="component" value="Unassembled WGS sequence"/>
</dbReference>
<dbReference type="OrthoDB" id="2428463at2"/>
<dbReference type="RefSeq" id="WP_112230082.1">
    <property type="nucleotide sequence ID" value="NZ_QLZQ01000001.1"/>
</dbReference>
<evidence type="ECO:0000313" key="3">
    <source>
        <dbReference type="Proteomes" id="UP000251869"/>
    </source>
</evidence>
<sequence>MKRITAITPGMAAFVLGITLFLAIGIAITAQSYFSYVEVTEAADRCYDLGGFPEIEKSGWQMTHFECRTD</sequence>
<feature type="transmembrane region" description="Helical" evidence="1">
    <location>
        <begin position="12"/>
        <end position="34"/>
    </location>
</feature>
<keyword evidence="3" id="KW-1185">Reference proteome</keyword>
<keyword evidence="1" id="KW-0472">Membrane</keyword>
<evidence type="ECO:0000256" key="1">
    <source>
        <dbReference type="SAM" id="Phobius"/>
    </source>
</evidence>
<keyword evidence="1" id="KW-1133">Transmembrane helix</keyword>
<name>A0A365K9C9_9BACL</name>
<comment type="caution">
    <text evidence="2">The sequence shown here is derived from an EMBL/GenBank/DDBJ whole genome shotgun (WGS) entry which is preliminary data.</text>
</comment>
<proteinExistence type="predicted"/>
<reference evidence="2 3" key="1">
    <citation type="submission" date="2018-06" db="EMBL/GenBank/DDBJ databases">
        <title>The draft genome sequences of strains SCU63 and S1.</title>
        <authorList>
            <person name="Gan L."/>
        </authorList>
    </citation>
    <scope>NUCLEOTIDE SEQUENCE [LARGE SCALE GENOMIC DNA]</scope>
    <source>
        <strain evidence="2 3">S1</strain>
    </source>
</reference>
<dbReference type="AlphaFoldDB" id="A0A365K9C9"/>
<keyword evidence="1" id="KW-0812">Transmembrane</keyword>
<dbReference type="EMBL" id="QLZQ01000001">
    <property type="protein sequence ID" value="RAZ69284.1"/>
    <property type="molecule type" value="Genomic_DNA"/>
</dbReference>
<protein>
    <submittedName>
        <fullName evidence="2">Uncharacterized protein</fullName>
    </submittedName>
</protein>
<accession>A0A365K9C9</accession>
<gene>
    <name evidence="2" type="ORF">DP119_01080</name>
</gene>
<organism evidence="2 3">
    <name type="scientific">Planococcus maitriensis</name>
    <dbReference type="NCBI Taxonomy" id="221799"/>
    <lineage>
        <taxon>Bacteria</taxon>
        <taxon>Bacillati</taxon>
        <taxon>Bacillota</taxon>
        <taxon>Bacilli</taxon>
        <taxon>Bacillales</taxon>
        <taxon>Caryophanaceae</taxon>
        <taxon>Planococcus</taxon>
    </lineage>
</organism>
<evidence type="ECO:0000313" key="2">
    <source>
        <dbReference type="EMBL" id="RAZ69284.1"/>
    </source>
</evidence>